<dbReference type="GO" id="GO:0006351">
    <property type="term" value="P:DNA-templated transcription"/>
    <property type="evidence" value="ECO:0007669"/>
    <property type="project" value="TreeGrafter"/>
</dbReference>
<dbReference type="Pfam" id="PF03466">
    <property type="entry name" value="LysR_substrate"/>
    <property type="match status" value="1"/>
</dbReference>
<protein>
    <submittedName>
        <fullName evidence="6">Transcriptional regulator, LysR family</fullName>
    </submittedName>
</protein>
<dbReference type="InterPro" id="IPR036390">
    <property type="entry name" value="WH_DNA-bd_sf"/>
</dbReference>
<evidence type="ECO:0000313" key="7">
    <source>
        <dbReference type="Proteomes" id="UP000280455"/>
    </source>
</evidence>
<proteinExistence type="inferred from homology"/>
<dbReference type="SUPFAM" id="SSF46785">
    <property type="entry name" value="Winged helix' DNA-binding domain"/>
    <property type="match status" value="1"/>
</dbReference>
<evidence type="ECO:0000256" key="2">
    <source>
        <dbReference type="ARBA" id="ARBA00023015"/>
    </source>
</evidence>
<dbReference type="AlphaFoldDB" id="A0AAD1E853"/>
<evidence type="ECO:0000256" key="3">
    <source>
        <dbReference type="ARBA" id="ARBA00023125"/>
    </source>
</evidence>
<evidence type="ECO:0000259" key="5">
    <source>
        <dbReference type="PROSITE" id="PS50931"/>
    </source>
</evidence>
<dbReference type="Pfam" id="PF00126">
    <property type="entry name" value="HTH_1"/>
    <property type="match status" value="1"/>
</dbReference>
<evidence type="ECO:0000256" key="4">
    <source>
        <dbReference type="ARBA" id="ARBA00023163"/>
    </source>
</evidence>
<dbReference type="Gene3D" id="1.10.10.10">
    <property type="entry name" value="Winged helix-like DNA-binding domain superfamily/Winged helix DNA-binding domain"/>
    <property type="match status" value="1"/>
</dbReference>
<dbReference type="InterPro" id="IPR005119">
    <property type="entry name" value="LysR_subst-bd"/>
</dbReference>
<dbReference type="Gene3D" id="3.40.190.290">
    <property type="match status" value="1"/>
</dbReference>
<keyword evidence="3" id="KW-0238">DNA-binding</keyword>
<dbReference type="SUPFAM" id="SSF53850">
    <property type="entry name" value="Periplasmic binding protein-like II"/>
    <property type="match status" value="1"/>
</dbReference>
<dbReference type="EMBL" id="CP027750">
    <property type="protein sequence ID" value="AZE31611.1"/>
    <property type="molecule type" value="Genomic_DNA"/>
</dbReference>
<gene>
    <name evidence="6" type="ORF">C4K07_4848</name>
</gene>
<evidence type="ECO:0000313" key="6">
    <source>
        <dbReference type="EMBL" id="AZE31611.1"/>
    </source>
</evidence>
<dbReference type="FunFam" id="1.10.10.10:FF:000001">
    <property type="entry name" value="LysR family transcriptional regulator"/>
    <property type="match status" value="1"/>
</dbReference>
<accession>A0AAD1E853</accession>
<dbReference type="GO" id="GO:0043565">
    <property type="term" value="F:sequence-specific DNA binding"/>
    <property type="evidence" value="ECO:0007669"/>
    <property type="project" value="TreeGrafter"/>
</dbReference>
<dbReference type="PROSITE" id="PS50931">
    <property type="entry name" value="HTH_LYSR"/>
    <property type="match status" value="1"/>
</dbReference>
<sequence>MTTQAVLEDLNDLYYFSMVAEHGGFSAAGRVLGIPKSRLSARVAVLEQRLGARLLHRTTRHVSLTDLGERFFTHCRASITEALAAQEVIDMASAAPRGLVRISCPVLATQVFLAPYLPQFMTSYPQVRLQVLATDRQVDLQAESVDIAVRLRQPDDMDPDLVAKHLGISRRILVASPEYLKRTPLLSHPDELTQRQTLYYEAGDEPQPEWLLVGPDGARATVKLRPILMCREHETILNSAIQGLGIAMLPDVACLSALAQHQLAVVLPGWSAPELTLHLAFSARRGMLPSVRALIDFLSENLPLIVMQQSVRLVHTPGDVHVSL</sequence>
<keyword evidence="4" id="KW-0804">Transcription</keyword>
<evidence type="ECO:0000256" key="1">
    <source>
        <dbReference type="ARBA" id="ARBA00009437"/>
    </source>
</evidence>
<keyword evidence="2" id="KW-0805">Transcription regulation</keyword>
<dbReference type="InterPro" id="IPR036388">
    <property type="entry name" value="WH-like_DNA-bd_sf"/>
</dbReference>
<dbReference type="GO" id="GO:0003700">
    <property type="term" value="F:DNA-binding transcription factor activity"/>
    <property type="evidence" value="ECO:0007669"/>
    <property type="project" value="InterPro"/>
</dbReference>
<comment type="similarity">
    <text evidence="1">Belongs to the LysR transcriptional regulatory family.</text>
</comment>
<dbReference type="PANTHER" id="PTHR30537">
    <property type="entry name" value="HTH-TYPE TRANSCRIPTIONAL REGULATOR"/>
    <property type="match status" value="1"/>
</dbReference>
<reference evidence="6 7" key="1">
    <citation type="submission" date="2018-03" db="EMBL/GenBank/DDBJ databases">
        <title>Diversity of phytobeneficial traits revealed by whole-genome analysis of worldwide-isolated phenazine-producing Pseudomonas spp.</title>
        <authorList>
            <person name="Biessy A."/>
            <person name="Novinscak A."/>
            <person name="Blom J."/>
            <person name="Leger G."/>
            <person name="Thomashow L.S."/>
            <person name="Cazorla F.M."/>
            <person name="Josic D."/>
            <person name="Filion M."/>
        </authorList>
    </citation>
    <scope>NUCLEOTIDE SEQUENCE [LARGE SCALE GENOMIC DNA]</scope>
    <source>
        <strain evidence="6 7">ChPhzS24</strain>
    </source>
</reference>
<dbReference type="PANTHER" id="PTHR30537:SF31">
    <property type="entry name" value="TRANSCRIPTIONAL REGULATOR, LYSR FAMILY"/>
    <property type="match status" value="1"/>
</dbReference>
<dbReference type="InterPro" id="IPR058163">
    <property type="entry name" value="LysR-type_TF_proteobact-type"/>
</dbReference>
<name>A0AAD1E853_9PSED</name>
<organism evidence="6 7">
    <name type="scientific">Pseudomonas chlororaphis subsp. aureofaciens</name>
    <dbReference type="NCBI Taxonomy" id="587851"/>
    <lineage>
        <taxon>Bacteria</taxon>
        <taxon>Pseudomonadati</taxon>
        <taxon>Pseudomonadota</taxon>
        <taxon>Gammaproteobacteria</taxon>
        <taxon>Pseudomonadales</taxon>
        <taxon>Pseudomonadaceae</taxon>
        <taxon>Pseudomonas</taxon>
    </lineage>
</organism>
<feature type="domain" description="HTH lysR-type" evidence="5">
    <location>
        <begin position="8"/>
        <end position="65"/>
    </location>
</feature>
<dbReference type="InterPro" id="IPR000847">
    <property type="entry name" value="LysR_HTH_N"/>
</dbReference>
<dbReference type="Proteomes" id="UP000280455">
    <property type="component" value="Chromosome"/>
</dbReference>
<dbReference type="RefSeq" id="WP_124302051.1">
    <property type="nucleotide sequence ID" value="NZ_CP027750.1"/>
</dbReference>